<comment type="caution">
    <text evidence="3">The sequence shown here is derived from an EMBL/GenBank/DDBJ whole genome shotgun (WGS) entry which is preliminary data.</text>
</comment>
<organism evidence="3 4">
    <name type="scientific">Suillus plorans</name>
    <dbReference type="NCBI Taxonomy" id="116603"/>
    <lineage>
        <taxon>Eukaryota</taxon>
        <taxon>Fungi</taxon>
        <taxon>Dikarya</taxon>
        <taxon>Basidiomycota</taxon>
        <taxon>Agaricomycotina</taxon>
        <taxon>Agaricomycetes</taxon>
        <taxon>Agaricomycetidae</taxon>
        <taxon>Boletales</taxon>
        <taxon>Suillineae</taxon>
        <taxon>Suillaceae</taxon>
        <taxon>Suillus</taxon>
    </lineage>
</organism>
<evidence type="ECO:0000259" key="2">
    <source>
        <dbReference type="Pfam" id="PF24764"/>
    </source>
</evidence>
<dbReference type="OrthoDB" id="3353107at2759"/>
<reference evidence="3" key="1">
    <citation type="journal article" date="2020" name="New Phytol.">
        <title>Comparative genomics reveals dynamic genome evolution in host specialist ectomycorrhizal fungi.</title>
        <authorList>
            <person name="Lofgren L.A."/>
            <person name="Nguyen N.H."/>
            <person name="Vilgalys R."/>
            <person name="Ruytinx J."/>
            <person name="Liao H.L."/>
            <person name="Branco S."/>
            <person name="Kuo A."/>
            <person name="LaButti K."/>
            <person name="Lipzen A."/>
            <person name="Andreopoulos W."/>
            <person name="Pangilinan J."/>
            <person name="Riley R."/>
            <person name="Hundley H."/>
            <person name="Na H."/>
            <person name="Barry K."/>
            <person name="Grigoriev I.V."/>
            <person name="Stajich J.E."/>
            <person name="Kennedy P.G."/>
        </authorList>
    </citation>
    <scope>NUCLEOTIDE SEQUENCE</scope>
    <source>
        <strain evidence="3">S12</strain>
    </source>
</reference>
<evidence type="ECO:0000256" key="1">
    <source>
        <dbReference type="SAM" id="MobiDB-lite"/>
    </source>
</evidence>
<dbReference type="GeneID" id="64590848"/>
<evidence type="ECO:0000313" key="3">
    <source>
        <dbReference type="EMBL" id="KAG1803605.1"/>
    </source>
</evidence>
<dbReference type="Pfam" id="PF24764">
    <property type="entry name" value="rva_4"/>
    <property type="match status" value="1"/>
</dbReference>
<dbReference type="EMBL" id="JABBWE010000004">
    <property type="protein sequence ID" value="KAG1803605.1"/>
    <property type="molecule type" value="Genomic_DNA"/>
</dbReference>
<protein>
    <recommendedName>
        <fullName evidence="2">Integrase core domain-containing protein</fullName>
    </recommendedName>
</protein>
<evidence type="ECO:0000313" key="4">
    <source>
        <dbReference type="Proteomes" id="UP000719766"/>
    </source>
</evidence>
<feature type="region of interest" description="Disordered" evidence="1">
    <location>
        <begin position="126"/>
        <end position="145"/>
    </location>
</feature>
<dbReference type="Proteomes" id="UP000719766">
    <property type="component" value="Unassembled WGS sequence"/>
</dbReference>
<keyword evidence="4" id="KW-1185">Reference proteome</keyword>
<sequence length="261" mass="30004">MLCSHKYYRSTRNSRIERLWVEVGTQFVRCWRAFFNHLERLHSLDIEKTGHLWLLQNLFLDAINDDCKTFCEEWNLHPIAGPSTNNKSPQDLRLISQATLGVYRDNCDGVHPDTIERYYGTHGQEQTRCHGQTGAGHPDDEDTNSEDQLILQIEEDQEQNVRHAAIEVPGKKSPFVTQHDENLFFLMLEQIVIEGIVPEGYGLLPGEQDDDDTAMAEVLQFGRHRTKSVVVSLRDAVWEARATLWCQALSALSLFETEGYF</sequence>
<name>A0A9P7J5J1_9AGAM</name>
<proteinExistence type="predicted"/>
<dbReference type="InterPro" id="IPR058913">
    <property type="entry name" value="Integrase_dom_put"/>
</dbReference>
<accession>A0A9P7J5J1</accession>
<dbReference type="AlphaFoldDB" id="A0A9P7J5J1"/>
<dbReference type="RefSeq" id="XP_041165951.1">
    <property type="nucleotide sequence ID" value="XM_041297084.1"/>
</dbReference>
<gene>
    <name evidence="3" type="ORF">HD556DRAFT_1226545</name>
</gene>
<feature type="domain" description="Integrase core" evidence="2">
    <location>
        <begin position="9"/>
        <end position="92"/>
    </location>
</feature>